<evidence type="ECO:0000313" key="3">
    <source>
        <dbReference type="Proteomes" id="UP001317259"/>
    </source>
</evidence>
<dbReference type="RefSeq" id="WP_242380864.1">
    <property type="nucleotide sequence ID" value="NZ_JAKRKC020000002.1"/>
</dbReference>
<dbReference type="InterPro" id="IPR052228">
    <property type="entry name" value="Sec_Metab_Biosynth_Oxidored"/>
</dbReference>
<dbReference type="InterPro" id="IPR036291">
    <property type="entry name" value="NAD(P)-bd_dom_sf"/>
</dbReference>
<keyword evidence="1" id="KW-0560">Oxidoreductase</keyword>
<evidence type="ECO:0000313" key="2">
    <source>
        <dbReference type="EMBL" id="MCK2218024.1"/>
    </source>
</evidence>
<reference evidence="2 3" key="1">
    <citation type="submission" date="2022-04" db="EMBL/GenBank/DDBJ databases">
        <title>Genome draft of Actinomadura sp. ATCC 31491.</title>
        <authorList>
            <person name="Shi X."/>
            <person name="Du Y."/>
        </authorList>
    </citation>
    <scope>NUCLEOTIDE SEQUENCE [LARGE SCALE GENOMIC DNA]</scope>
    <source>
        <strain evidence="2 3">ATCC 31491</strain>
    </source>
</reference>
<dbReference type="PANTHER" id="PTHR47534:SF3">
    <property type="entry name" value="ALCOHOL DEHYDROGENASE-LIKE C-TERMINAL DOMAIN-CONTAINING PROTEIN"/>
    <property type="match status" value="1"/>
</dbReference>
<evidence type="ECO:0000256" key="1">
    <source>
        <dbReference type="ARBA" id="ARBA00023002"/>
    </source>
</evidence>
<dbReference type="Gene3D" id="3.40.50.720">
    <property type="entry name" value="NAD(P)-binding Rossmann-like Domain"/>
    <property type="match status" value="1"/>
</dbReference>
<dbReference type="Proteomes" id="UP001317259">
    <property type="component" value="Unassembled WGS sequence"/>
</dbReference>
<organism evidence="2 3">
    <name type="scientific">Actinomadura luzonensis</name>
    <dbReference type="NCBI Taxonomy" id="2805427"/>
    <lineage>
        <taxon>Bacteria</taxon>
        <taxon>Bacillati</taxon>
        <taxon>Actinomycetota</taxon>
        <taxon>Actinomycetes</taxon>
        <taxon>Streptosporangiales</taxon>
        <taxon>Thermomonosporaceae</taxon>
        <taxon>Actinomadura</taxon>
    </lineage>
</organism>
<comment type="caution">
    <text evidence="2">The sequence shown here is derived from an EMBL/GenBank/DDBJ whole genome shotgun (WGS) entry which is preliminary data.</text>
</comment>
<protein>
    <submittedName>
        <fullName evidence="2">Short-chain dehydrogenase</fullName>
    </submittedName>
</protein>
<dbReference type="SUPFAM" id="SSF51735">
    <property type="entry name" value="NAD(P)-binding Rossmann-fold domains"/>
    <property type="match status" value="1"/>
</dbReference>
<dbReference type="PANTHER" id="PTHR47534">
    <property type="entry name" value="YALI0E05731P"/>
    <property type="match status" value="1"/>
</dbReference>
<gene>
    <name evidence="2" type="ORF">MF672_030155</name>
</gene>
<dbReference type="EMBL" id="JAKRKC020000002">
    <property type="protein sequence ID" value="MCK2218024.1"/>
    <property type="molecule type" value="Genomic_DNA"/>
</dbReference>
<name>A0ABT0G0G4_9ACTN</name>
<proteinExistence type="predicted"/>
<sequence>MAENRRVIEEVEARHDALDGLILTAMRHFPRRVETPDGFEATFALYYVSRLVLSHGLTGLLEKGGEPMIVNVCGVGITKGAVHWDDLSLRHGYGGIKAILQGGRATDLLGVAYPAVHPGGRTRFLLHHPGFTRSGTASLAQPARAVVRLLARVAAQPVEQAVQPIVELMADPPEGRLLAYDRRTPVDLSLPTLDPDAARRLYELTRHVLR</sequence>
<keyword evidence="3" id="KW-1185">Reference proteome</keyword>
<accession>A0ABT0G0G4</accession>